<gene>
    <name evidence="1" type="ORF">D806_061110</name>
</gene>
<evidence type="ECO:0000313" key="1">
    <source>
        <dbReference type="EMBL" id="AWT57049.1"/>
    </source>
</evidence>
<dbReference type="Gene3D" id="3.30.110.170">
    <property type="entry name" value="Protein of unknown function (DUF541), domain 1"/>
    <property type="match status" value="1"/>
</dbReference>
<evidence type="ECO:0008006" key="3">
    <source>
        <dbReference type="Google" id="ProtNLM"/>
    </source>
</evidence>
<name>A0A2U9PYZ7_MYCSE</name>
<sequence length="241" mass="26146">MTGGNDNVSSVPRVPPTAGPTEIIVRGSFTVYEPPQRGIVHATVAYEGAAIEPVYERTVRDLDAVKASLEPLHRPDSGPVTWWSTQQMRTWANRPWNNEGKQLPLVHHASIGIQVKFSDFTELSRWVGRHISETGGFSLERIEWALTDKRRDELITDVHTAAVRDAVTRAQRYADALGLGAVRPVTVADAGMLGREPQGPFAAPAAMRAMKSGGAPEVELAPEDIKISVSVDARFHAGGPA</sequence>
<dbReference type="Gene3D" id="3.30.70.2970">
    <property type="entry name" value="Protein of unknown function (DUF541), domain 2"/>
    <property type="match status" value="1"/>
</dbReference>
<dbReference type="Pfam" id="PF04402">
    <property type="entry name" value="SIMPL"/>
    <property type="match status" value="1"/>
</dbReference>
<reference evidence="2" key="2">
    <citation type="submission" date="2018-03" db="EMBL/GenBank/DDBJ databases">
        <authorList>
            <person name="Derbyshire K."/>
            <person name="Gray T.A."/>
            <person name="Champion M."/>
        </authorList>
    </citation>
    <scope>NUCLEOTIDE SEQUENCE [LARGE SCALE GENOMIC DNA]</scope>
    <source>
        <strain evidence="2">MKD8</strain>
    </source>
</reference>
<protein>
    <recommendedName>
        <fullName evidence="3">SIMPL domain-containing protein</fullName>
    </recommendedName>
</protein>
<dbReference type="RefSeq" id="WP_036453981.1">
    <property type="nucleotide sequence ID" value="NZ_CP027541.1"/>
</dbReference>
<proteinExistence type="predicted"/>
<organism evidence="1 2">
    <name type="scientific">Mycolicibacterium smegmatis (strain MKD8)</name>
    <name type="common">Mycobacterium smegmatis</name>
    <dbReference type="NCBI Taxonomy" id="1214915"/>
    <lineage>
        <taxon>Bacteria</taxon>
        <taxon>Bacillati</taxon>
        <taxon>Actinomycetota</taxon>
        <taxon>Actinomycetes</taxon>
        <taxon>Mycobacteriales</taxon>
        <taxon>Mycobacteriaceae</taxon>
        <taxon>Mycolicibacterium</taxon>
    </lineage>
</organism>
<dbReference type="InterPro" id="IPR007497">
    <property type="entry name" value="SIMPL/DUF541"/>
</dbReference>
<accession>A0A2U9PYZ7</accession>
<evidence type="ECO:0000313" key="2">
    <source>
        <dbReference type="Proteomes" id="UP000011200"/>
    </source>
</evidence>
<dbReference type="EMBL" id="CP027541">
    <property type="protein sequence ID" value="AWT57049.1"/>
    <property type="molecule type" value="Genomic_DNA"/>
</dbReference>
<dbReference type="AlphaFoldDB" id="A0A2U9PYZ7"/>
<dbReference type="Proteomes" id="UP000011200">
    <property type="component" value="Chromosome"/>
</dbReference>
<reference evidence="1 2" key="1">
    <citation type="journal article" date="2013" name="Genome Announc.">
        <title>Draft genome sequence of MKD8, a conjugal recipient Mycobacterium smegmatis strain.</title>
        <authorList>
            <person name="Gray T.A."/>
            <person name="Palumbo M.J."/>
            <person name="Derbyshire K.M."/>
        </authorList>
    </citation>
    <scope>NUCLEOTIDE SEQUENCE [LARGE SCALE GENOMIC DNA]</scope>
    <source>
        <strain evidence="1 2">MKD8</strain>
    </source>
</reference>